<dbReference type="OrthoDB" id="9811841at2"/>
<name>A0A1G5J3B7_9FIRM</name>
<dbReference type="InterPro" id="IPR017853">
    <property type="entry name" value="GH"/>
</dbReference>
<evidence type="ECO:0000256" key="8">
    <source>
        <dbReference type="ARBA" id="ARBA00031423"/>
    </source>
</evidence>
<dbReference type="PANTHER" id="PTHR32438:SF5">
    <property type="entry name" value="4-ALPHA-GLUCANOTRANSFERASE DPE1, CHLOROPLASTIC_AMYLOPLASTIC"/>
    <property type="match status" value="1"/>
</dbReference>
<comment type="catalytic activity">
    <reaction evidence="1 10">
        <text>Transfers a segment of a (1-&gt;4)-alpha-D-glucan to a new position in an acceptor, which may be glucose or a (1-&gt;4)-alpha-D-glucan.</text>
        <dbReference type="EC" id="2.4.1.25"/>
    </reaction>
</comment>
<evidence type="ECO:0000313" key="12">
    <source>
        <dbReference type="Proteomes" id="UP000198636"/>
    </source>
</evidence>
<comment type="similarity">
    <text evidence="2 10">Belongs to the disproportionating enzyme family.</text>
</comment>
<dbReference type="Gene3D" id="3.20.20.80">
    <property type="entry name" value="Glycosidases"/>
    <property type="match status" value="1"/>
</dbReference>
<evidence type="ECO:0000256" key="4">
    <source>
        <dbReference type="ARBA" id="ARBA00020295"/>
    </source>
</evidence>
<keyword evidence="12" id="KW-1185">Reference proteome</keyword>
<evidence type="ECO:0000256" key="10">
    <source>
        <dbReference type="RuleBase" id="RU361207"/>
    </source>
</evidence>
<accession>A0A1G5J3B7</accession>
<keyword evidence="7 10" id="KW-0119">Carbohydrate metabolism</keyword>
<evidence type="ECO:0000256" key="7">
    <source>
        <dbReference type="ARBA" id="ARBA00023277"/>
    </source>
</evidence>
<evidence type="ECO:0000256" key="5">
    <source>
        <dbReference type="ARBA" id="ARBA00022676"/>
    </source>
</evidence>
<evidence type="ECO:0000256" key="3">
    <source>
        <dbReference type="ARBA" id="ARBA00012560"/>
    </source>
</evidence>
<evidence type="ECO:0000256" key="6">
    <source>
        <dbReference type="ARBA" id="ARBA00022679"/>
    </source>
</evidence>
<dbReference type="GO" id="GO:0004134">
    <property type="term" value="F:4-alpha-glucanotransferase activity"/>
    <property type="evidence" value="ECO:0007669"/>
    <property type="project" value="UniProtKB-EC"/>
</dbReference>
<sequence length="491" mass="57215">MKRGSGILMHITSLPSPYGIGTLGKDAYDFVDFLEDAGQKYWQILPIGPTSYGDSPYQSFSSFAGNPFLIDLELLVQDGILKQEDFDYTDFGDNTEKIDYSKIFENKMPILQKAYFKGYERFQREVRAFVEENTEWLDNYSLYMAIKQHFCLKAWKEWDEEIKFRRTDALHYYKNYLKSEIEYWQFIQYLFFKQWNELKDYANKKGIQIIGDIPIYVAEDSVDTWVNSDMFLLDDKKEPIKVAGCPPDAFSKDGQLWGNPLYNWENHEDSGFQWWIDRIEGNMRLYDIIRIDHFRGFESFWTVDNGAQIAATGQWEKGPAMKLFNAIKEKLGEVPIIAEDLGFLTQEVINFKNKTGYPGMKVLQFAFDPREESDYLPHNYEKNCIVYTGTHDNDTVLGWINNTNKDDVEFAIDYLKLNNEEGYHWGFIRGAWSSVGDLAIAQMQDFLGLGSNARMNIPSTLGGNWQWRIKKEALTSTLAKQINVLTKLYGR</sequence>
<keyword evidence="5 10" id="KW-0328">Glycosyltransferase</keyword>
<protein>
    <recommendedName>
        <fullName evidence="4 10">4-alpha-glucanotransferase</fullName>
        <ecNumber evidence="3 10">2.4.1.25</ecNumber>
    </recommendedName>
    <alternativeName>
        <fullName evidence="8 10">Amylomaltase</fullName>
    </alternativeName>
    <alternativeName>
        <fullName evidence="9 10">Disproportionating enzyme</fullName>
    </alternativeName>
</protein>
<dbReference type="Proteomes" id="UP000198636">
    <property type="component" value="Unassembled WGS sequence"/>
</dbReference>
<reference evidence="11 12" key="1">
    <citation type="submission" date="2016-10" db="EMBL/GenBank/DDBJ databases">
        <authorList>
            <person name="de Groot N.N."/>
        </authorList>
    </citation>
    <scope>NUCLEOTIDE SEQUENCE [LARGE SCALE GENOMIC DNA]</scope>
    <source>
        <strain evidence="11 12">DSM 18978</strain>
    </source>
</reference>
<keyword evidence="6 10" id="KW-0808">Transferase</keyword>
<dbReference type="PANTHER" id="PTHR32438">
    <property type="entry name" value="4-ALPHA-GLUCANOTRANSFERASE DPE1, CHLOROPLASTIC/AMYLOPLASTIC"/>
    <property type="match status" value="1"/>
</dbReference>
<dbReference type="EMBL" id="FMUS01000017">
    <property type="protein sequence ID" value="SCY82674.1"/>
    <property type="molecule type" value="Genomic_DNA"/>
</dbReference>
<dbReference type="NCBIfam" id="NF011080">
    <property type="entry name" value="PRK14508.1-3"/>
    <property type="match status" value="1"/>
</dbReference>
<dbReference type="AlphaFoldDB" id="A0A1G5J3B7"/>
<dbReference type="NCBIfam" id="TIGR00217">
    <property type="entry name" value="malQ"/>
    <property type="match status" value="1"/>
</dbReference>
<evidence type="ECO:0000256" key="2">
    <source>
        <dbReference type="ARBA" id="ARBA00005684"/>
    </source>
</evidence>
<dbReference type="InterPro" id="IPR003385">
    <property type="entry name" value="Glyco_hydro_77"/>
</dbReference>
<dbReference type="RefSeq" id="WP_091544222.1">
    <property type="nucleotide sequence ID" value="NZ_FMUS01000017.1"/>
</dbReference>
<dbReference type="GO" id="GO:0005975">
    <property type="term" value="P:carbohydrate metabolic process"/>
    <property type="evidence" value="ECO:0007669"/>
    <property type="project" value="InterPro"/>
</dbReference>
<evidence type="ECO:0000256" key="1">
    <source>
        <dbReference type="ARBA" id="ARBA00000439"/>
    </source>
</evidence>
<dbReference type="Pfam" id="PF02446">
    <property type="entry name" value="Glyco_hydro_77"/>
    <property type="match status" value="1"/>
</dbReference>
<dbReference type="EC" id="2.4.1.25" evidence="3 10"/>
<dbReference type="STRING" id="1120976.SAMN03080606_02641"/>
<gene>
    <name evidence="11" type="ORF">SAMN03080606_02641</name>
</gene>
<evidence type="ECO:0000313" key="11">
    <source>
        <dbReference type="EMBL" id="SCY82674.1"/>
    </source>
</evidence>
<evidence type="ECO:0000256" key="9">
    <source>
        <dbReference type="ARBA" id="ARBA00031501"/>
    </source>
</evidence>
<organism evidence="11 12">
    <name type="scientific">Alkaliphilus peptidifermentans DSM 18978</name>
    <dbReference type="NCBI Taxonomy" id="1120976"/>
    <lineage>
        <taxon>Bacteria</taxon>
        <taxon>Bacillati</taxon>
        <taxon>Bacillota</taxon>
        <taxon>Clostridia</taxon>
        <taxon>Peptostreptococcales</taxon>
        <taxon>Natronincolaceae</taxon>
        <taxon>Alkaliphilus</taxon>
    </lineage>
</organism>
<proteinExistence type="inferred from homology"/>
<dbReference type="SUPFAM" id="SSF51445">
    <property type="entry name" value="(Trans)glycosidases"/>
    <property type="match status" value="1"/>
</dbReference>